<dbReference type="OrthoDB" id="2959714at2759"/>
<dbReference type="AlphaFoldDB" id="A0A8H5M5B7"/>
<gene>
    <name evidence="2" type="ORF">D9615_005635</name>
</gene>
<feature type="compositionally biased region" description="Pro residues" evidence="1">
    <location>
        <begin position="1"/>
        <end position="20"/>
    </location>
</feature>
<proteinExistence type="predicted"/>
<evidence type="ECO:0000256" key="1">
    <source>
        <dbReference type="SAM" id="MobiDB-lite"/>
    </source>
</evidence>
<comment type="caution">
    <text evidence="2">The sequence shown here is derived from an EMBL/GenBank/DDBJ whole genome shotgun (WGS) entry which is preliminary data.</text>
</comment>
<evidence type="ECO:0000313" key="3">
    <source>
        <dbReference type="Proteomes" id="UP000565441"/>
    </source>
</evidence>
<reference evidence="2 3" key="1">
    <citation type="journal article" date="2020" name="ISME J.">
        <title>Uncovering the hidden diversity of litter-decomposition mechanisms in mushroom-forming fungi.</title>
        <authorList>
            <person name="Floudas D."/>
            <person name="Bentzer J."/>
            <person name="Ahren D."/>
            <person name="Johansson T."/>
            <person name="Persson P."/>
            <person name="Tunlid A."/>
        </authorList>
    </citation>
    <scope>NUCLEOTIDE SEQUENCE [LARGE SCALE GENOMIC DNA]</scope>
    <source>
        <strain evidence="2 3">CBS 661.87</strain>
    </source>
</reference>
<dbReference type="Proteomes" id="UP000565441">
    <property type="component" value="Unassembled WGS sequence"/>
</dbReference>
<accession>A0A8H5M5B7</accession>
<dbReference type="EMBL" id="JAACJP010000010">
    <property type="protein sequence ID" value="KAF5381800.1"/>
    <property type="molecule type" value="Genomic_DNA"/>
</dbReference>
<protein>
    <submittedName>
        <fullName evidence="2">Uncharacterized protein</fullName>
    </submittedName>
</protein>
<organism evidence="2 3">
    <name type="scientific">Tricholomella constricta</name>
    <dbReference type="NCBI Taxonomy" id="117010"/>
    <lineage>
        <taxon>Eukaryota</taxon>
        <taxon>Fungi</taxon>
        <taxon>Dikarya</taxon>
        <taxon>Basidiomycota</taxon>
        <taxon>Agaricomycotina</taxon>
        <taxon>Agaricomycetes</taxon>
        <taxon>Agaricomycetidae</taxon>
        <taxon>Agaricales</taxon>
        <taxon>Tricholomatineae</taxon>
        <taxon>Lyophyllaceae</taxon>
        <taxon>Tricholomella</taxon>
    </lineage>
</organism>
<feature type="region of interest" description="Disordered" evidence="1">
    <location>
        <begin position="1"/>
        <end position="22"/>
    </location>
</feature>
<name>A0A8H5M5B7_9AGAR</name>
<evidence type="ECO:0000313" key="2">
    <source>
        <dbReference type="EMBL" id="KAF5381800.1"/>
    </source>
</evidence>
<sequence length="377" mass="41850">MPAVPLPNPAANTPLPPEPQDPASLEDIANAVAYNKRVLASHEAGVATKEQVGAGAVYEAALIVQNAAAPVPPPWALAGWVRQRPSEFENSRPLTVMADPQDGYLDNVFDVLDAHLHPCILMGRSALLWMGVGVLQSSHFDLLIRNSQIAVIAEDIPSTGNWEEVPLVRTYGEDYLQPPPRVFERKDGTFSVKVWSEEAARLLVDPPTDKRVSNGHFLIKAPCCEVLSPVLLESDMHPGPEISAHKPSLLTTPNVRFLPLTRIRSQSASRKPQSMVYIPTISRYLDALLAQCRWLEENVRRASCLPGPAADVSYLIRYLFLEMPTQRKKILPLLGSKSKNMMEEILDQYKRTYKPRYRAKLIEGSGGEVVRVIETIQ</sequence>
<keyword evidence="3" id="KW-1185">Reference proteome</keyword>